<dbReference type="PANTHER" id="PTHR47549">
    <property type="entry name" value="GOLGI APPARATUS MEMBRANE PROTEIN TVP38-RELATED"/>
    <property type="match status" value="1"/>
</dbReference>
<proteinExistence type="inferred from homology"/>
<feature type="transmembrane region" description="Helical" evidence="10">
    <location>
        <begin position="148"/>
        <end position="167"/>
    </location>
</feature>
<evidence type="ECO:0000256" key="3">
    <source>
        <dbReference type="ARBA" id="ARBA00008640"/>
    </source>
</evidence>
<keyword evidence="7 10" id="KW-1133">Transmembrane helix</keyword>
<evidence type="ECO:0000256" key="2">
    <source>
        <dbReference type="ARBA" id="ARBA00004653"/>
    </source>
</evidence>
<evidence type="ECO:0000259" key="11">
    <source>
        <dbReference type="Pfam" id="PF09335"/>
    </source>
</evidence>
<dbReference type="OrthoDB" id="166803at2759"/>
<dbReference type="GO" id="GO:0016192">
    <property type="term" value="P:vesicle-mediated transport"/>
    <property type="evidence" value="ECO:0007669"/>
    <property type="project" value="TreeGrafter"/>
</dbReference>
<feature type="transmembrane region" description="Helical" evidence="10">
    <location>
        <begin position="266"/>
        <end position="284"/>
    </location>
</feature>
<dbReference type="RefSeq" id="XP_002554969.1">
    <property type="nucleotide sequence ID" value="XM_002554923.1"/>
</dbReference>
<evidence type="ECO:0000256" key="8">
    <source>
        <dbReference type="ARBA" id="ARBA00023034"/>
    </source>
</evidence>
<reference evidence="12 13" key="1">
    <citation type="journal article" date="2009" name="Genome Res.">
        <title>Comparative genomics of protoploid Saccharomycetaceae.</title>
        <authorList>
            <consortium name="The Genolevures Consortium"/>
            <person name="Souciet J.-L."/>
            <person name="Dujon B."/>
            <person name="Gaillardin C."/>
            <person name="Johnston M."/>
            <person name="Baret P.V."/>
            <person name="Cliften P."/>
            <person name="Sherman D.J."/>
            <person name="Weissenbach J."/>
            <person name="Westhof E."/>
            <person name="Wincker P."/>
            <person name="Jubin C."/>
            <person name="Poulain J."/>
            <person name="Barbe V."/>
            <person name="Segurens B."/>
            <person name="Artiguenave F."/>
            <person name="Anthouard V."/>
            <person name="Vacherie B."/>
            <person name="Val M.-E."/>
            <person name="Fulton R.S."/>
            <person name="Minx P."/>
            <person name="Wilson R."/>
            <person name="Durrens P."/>
            <person name="Jean G."/>
            <person name="Marck C."/>
            <person name="Martin T."/>
            <person name="Nikolski M."/>
            <person name="Rolland T."/>
            <person name="Seret M.-L."/>
            <person name="Casaregola S."/>
            <person name="Despons L."/>
            <person name="Fairhead C."/>
            <person name="Fischer G."/>
            <person name="Lafontaine I."/>
            <person name="Leh V."/>
            <person name="Lemaire M."/>
            <person name="de Montigny J."/>
            <person name="Neuveglise C."/>
            <person name="Thierry A."/>
            <person name="Blanc-Lenfle I."/>
            <person name="Bleykasten C."/>
            <person name="Diffels J."/>
            <person name="Fritsch E."/>
            <person name="Frangeul L."/>
            <person name="Goeffon A."/>
            <person name="Jauniaux N."/>
            <person name="Kachouri-Lafond R."/>
            <person name="Payen C."/>
            <person name="Potier S."/>
            <person name="Pribylova L."/>
            <person name="Ozanne C."/>
            <person name="Richard G.-F."/>
            <person name="Sacerdot C."/>
            <person name="Straub M.-L."/>
            <person name="Talla E."/>
        </authorList>
    </citation>
    <scope>NUCLEOTIDE SEQUENCE [LARGE SCALE GENOMIC DNA]</scope>
    <source>
        <strain evidence="13">ATCC 56472 / CBS 6340 / NRRL Y-8284</strain>
    </source>
</reference>
<dbReference type="OMA" id="KWQALET"/>
<dbReference type="eggNOG" id="KOG3140">
    <property type="taxonomic scope" value="Eukaryota"/>
</dbReference>
<feature type="transmembrane region" description="Helical" evidence="10">
    <location>
        <begin position="72"/>
        <end position="93"/>
    </location>
</feature>
<evidence type="ECO:0000256" key="10">
    <source>
        <dbReference type="SAM" id="Phobius"/>
    </source>
</evidence>
<keyword evidence="13" id="KW-1185">Reference proteome</keyword>
<protein>
    <recommendedName>
        <fullName evidence="4">Golgi apparatus membrane protein TVP38</fullName>
    </recommendedName>
    <alternativeName>
        <fullName evidence="5">Golgi apparatus membrane protein tvp38</fullName>
    </alternativeName>
</protein>
<dbReference type="InterPro" id="IPR051076">
    <property type="entry name" value="Golgi_membrane_TVP38/TMEM64"/>
</dbReference>
<evidence type="ECO:0000256" key="6">
    <source>
        <dbReference type="ARBA" id="ARBA00022692"/>
    </source>
</evidence>
<dbReference type="Proteomes" id="UP000002036">
    <property type="component" value="Chromosome F"/>
</dbReference>
<dbReference type="EMBL" id="CU928170">
    <property type="protein sequence ID" value="CAR24532.1"/>
    <property type="molecule type" value="Genomic_DNA"/>
</dbReference>
<gene>
    <name evidence="12" type="ordered locus">KLTH0F18040g</name>
</gene>
<dbReference type="FunCoup" id="C5DJP3">
    <property type="interactions" value="136"/>
</dbReference>
<evidence type="ECO:0000256" key="4">
    <source>
        <dbReference type="ARBA" id="ARBA00013533"/>
    </source>
</evidence>
<dbReference type="AlphaFoldDB" id="C5DJP3"/>
<comment type="function">
    <text evidence="1">Golgi membrane protein involved in vesicular trafficking and spindle migration.</text>
</comment>
<accession>C5DJP3</accession>
<comment type="subcellular location">
    <subcellularLocation>
        <location evidence="2">Golgi apparatus membrane</location>
        <topology evidence="2">Multi-pass membrane protein</topology>
    </subcellularLocation>
</comment>
<comment type="similarity">
    <text evidence="3">Belongs to the TVP38/TMEM64 family.</text>
</comment>
<dbReference type="PANTHER" id="PTHR47549:SF1">
    <property type="entry name" value="GOLGI APPARATUS MEMBRANE PROTEIN TVP38"/>
    <property type="match status" value="1"/>
</dbReference>
<evidence type="ECO:0000256" key="1">
    <source>
        <dbReference type="ARBA" id="ARBA00002978"/>
    </source>
</evidence>
<keyword evidence="6 10" id="KW-0812">Transmembrane</keyword>
<feature type="domain" description="VTT" evidence="11">
    <location>
        <begin position="131"/>
        <end position="248"/>
    </location>
</feature>
<dbReference type="KEGG" id="lth:KLTH0F18040g"/>
<organism evidence="12 13">
    <name type="scientific">Lachancea thermotolerans (strain ATCC 56472 / CBS 6340 / NRRL Y-8284)</name>
    <name type="common">Yeast</name>
    <name type="synonym">Kluyveromyces thermotolerans</name>
    <dbReference type="NCBI Taxonomy" id="559295"/>
    <lineage>
        <taxon>Eukaryota</taxon>
        <taxon>Fungi</taxon>
        <taxon>Dikarya</taxon>
        <taxon>Ascomycota</taxon>
        <taxon>Saccharomycotina</taxon>
        <taxon>Saccharomycetes</taxon>
        <taxon>Saccharomycetales</taxon>
        <taxon>Saccharomycetaceae</taxon>
        <taxon>Lachancea</taxon>
    </lineage>
</organism>
<dbReference type="InParanoid" id="C5DJP3"/>
<dbReference type="Pfam" id="PF09335">
    <property type="entry name" value="VTT_dom"/>
    <property type="match status" value="1"/>
</dbReference>
<evidence type="ECO:0000256" key="5">
    <source>
        <dbReference type="ARBA" id="ARBA00020673"/>
    </source>
</evidence>
<keyword evidence="8" id="KW-0333">Golgi apparatus</keyword>
<dbReference type="STRING" id="559295.C5DJP3"/>
<evidence type="ECO:0000313" key="12">
    <source>
        <dbReference type="EMBL" id="CAR24532.1"/>
    </source>
</evidence>
<evidence type="ECO:0000313" key="13">
    <source>
        <dbReference type="Proteomes" id="UP000002036"/>
    </source>
</evidence>
<evidence type="ECO:0000256" key="9">
    <source>
        <dbReference type="ARBA" id="ARBA00023136"/>
    </source>
</evidence>
<dbReference type="GO" id="GO:0000139">
    <property type="term" value="C:Golgi membrane"/>
    <property type="evidence" value="ECO:0007669"/>
    <property type="project" value="UniProtKB-SubCell"/>
</dbReference>
<dbReference type="GO" id="GO:0000022">
    <property type="term" value="P:mitotic spindle elongation"/>
    <property type="evidence" value="ECO:0007669"/>
    <property type="project" value="TreeGrafter"/>
</dbReference>
<dbReference type="InterPro" id="IPR032816">
    <property type="entry name" value="VTT_dom"/>
</dbReference>
<name>C5DJP3_LACTC</name>
<evidence type="ECO:0000256" key="7">
    <source>
        <dbReference type="ARBA" id="ARBA00022989"/>
    </source>
</evidence>
<dbReference type="HOGENOM" id="CLU_041954_1_1_1"/>
<dbReference type="GeneID" id="8293204"/>
<keyword evidence="9 10" id="KW-0472">Membrane</keyword>
<feature type="transmembrane region" description="Helical" evidence="10">
    <location>
        <begin position="114"/>
        <end position="142"/>
    </location>
</feature>
<sequence length="308" mass="34679">MAEAYEALVSSNGTMNEEPQGMFAGNDDFEDLDDNFLDMYTMNPRQRLLHQIRRIRNRAIEHYHRLPAWKKAILALAAVAQLVLVVLVVVYHNRILKSMVNASNELKTKWYTPFLFCALVFAVSFPPLIGFSLLSVTVGIIYGLSLHGWLILFLGSVGGSVTAFVLFKTILHSQAERLVHANAKFEALASILQDNDSYMMLALIRLCPFPYSFTNGAIAGIYGVTLRNFSVASILTSPKLLMYLFVGSRLKNMGESQSTSSWLFDVASILITGVVLALTTWILYTRARKRYQELQRSQNLDTSFENIF</sequence>